<feature type="compositionally biased region" description="Polar residues" evidence="1">
    <location>
        <begin position="48"/>
        <end position="58"/>
    </location>
</feature>
<dbReference type="EMBL" id="JAAKFY010000008">
    <property type="protein sequence ID" value="KAF3853181.1"/>
    <property type="molecule type" value="Genomic_DNA"/>
</dbReference>
<protein>
    <submittedName>
        <fullName evidence="2">Uncharacterized protein</fullName>
    </submittedName>
</protein>
<feature type="region of interest" description="Disordered" evidence="1">
    <location>
        <begin position="1"/>
        <end position="136"/>
    </location>
</feature>
<keyword evidence="3" id="KW-1185">Reference proteome</keyword>
<dbReference type="OrthoDB" id="8955454at2759"/>
<comment type="caution">
    <text evidence="2">The sequence shown here is derived from an EMBL/GenBank/DDBJ whole genome shotgun (WGS) entry which is preliminary data.</text>
</comment>
<dbReference type="AlphaFoldDB" id="A0A7J5YWJ4"/>
<proteinExistence type="predicted"/>
<organism evidence="2 3">
    <name type="scientific">Dissostichus mawsoni</name>
    <name type="common">Antarctic cod</name>
    <dbReference type="NCBI Taxonomy" id="36200"/>
    <lineage>
        <taxon>Eukaryota</taxon>
        <taxon>Metazoa</taxon>
        <taxon>Chordata</taxon>
        <taxon>Craniata</taxon>
        <taxon>Vertebrata</taxon>
        <taxon>Euteleostomi</taxon>
        <taxon>Actinopterygii</taxon>
        <taxon>Neopterygii</taxon>
        <taxon>Teleostei</taxon>
        <taxon>Neoteleostei</taxon>
        <taxon>Acanthomorphata</taxon>
        <taxon>Eupercaria</taxon>
        <taxon>Perciformes</taxon>
        <taxon>Notothenioidei</taxon>
        <taxon>Nototheniidae</taxon>
        <taxon>Dissostichus</taxon>
    </lineage>
</organism>
<sequence length="282" mass="30799">MAVLKLPVGGDPILGLESRRGSNVSMEPACYDKSPTSSSSPAPIGWTSRRSSWNSLSRAPSLKKKQQQSGERRSLLSGEGGSSSEEGEGGGGGGEEEEVEEEEGGLMEEDNASLVRTDSMSQKAPRHRRMESLETRSSMELPPDVLLQIVPQCGSLSDVQGQIVPQCGSLSDVQGQIVPQCGSLSDVQGQIVPQCGSLSDVQGQIVPQCGSLSDSLVSRLFLWLEKKQPDWCRQRDTWSMYLFPPESSMLRYFGSNVLPSQSHPLNRRRIKASEEEEEEEEE</sequence>
<gene>
    <name evidence="2" type="ORF">F7725_013869</name>
</gene>
<evidence type="ECO:0000313" key="2">
    <source>
        <dbReference type="EMBL" id="KAF3853181.1"/>
    </source>
</evidence>
<accession>A0A7J5YWJ4</accession>
<dbReference type="Proteomes" id="UP000518266">
    <property type="component" value="Unassembled WGS sequence"/>
</dbReference>
<evidence type="ECO:0000313" key="3">
    <source>
        <dbReference type="Proteomes" id="UP000518266"/>
    </source>
</evidence>
<evidence type="ECO:0000256" key="1">
    <source>
        <dbReference type="SAM" id="MobiDB-lite"/>
    </source>
</evidence>
<name>A0A7J5YWJ4_DISMA</name>
<feature type="compositionally biased region" description="Acidic residues" evidence="1">
    <location>
        <begin position="94"/>
        <end position="111"/>
    </location>
</feature>
<reference evidence="2 3" key="1">
    <citation type="submission" date="2020-03" db="EMBL/GenBank/DDBJ databases">
        <title>Dissostichus mawsoni Genome sequencing and assembly.</title>
        <authorList>
            <person name="Park H."/>
        </authorList>
    </citation>
    <scope>NUCLEOTIDE SEQUENCE [LARGE SCALE GENOMIC DNA]</scope>
    <source>
        <strain evidence="2">DM0001</strain>
        <tissue evidence="2">Muscle</tissue>
    </source>
</reference>